<dbReference type="AlphaFoldDB" id="Q2KG95"/>
<reference evidence="2" key="1">
    <citation type="submission" date="2005-01" db="EMBL/GenBank/DDBJ databases">
        <title>The sequence of Magnaporthe grisea chromosome 7.</title>
        <authorList>
            <person name="Thon M.R."/>
            <person name="Pan H."/>
            <person name="Diener A."/>
            <person name="Papalas J."/>
            <person name="Taro A."/>
            <person name="Mitchell T."/>
            <person name="Dean R.A."/>
        </authorList>
    </citation>
    <scope>NUCLEOTIDE SEQUENCE</scope>
    <source>
        <strain evidence="2">70-15</strain>
    </source>
</reference>
<proteinExistence type="predicted"/>
<dbReference type="EMBL" id="CM000230">
    <property type="protein sequence ID" value="EAQ71033.1"/>
    <property type="molecule type" value="Genomic_DNA"/>
</dbReference>
<feature type="compositionally biased region" description="Polar residues" evidence="1">
    <location>
        <begin position="10"/>
        <end position="24"/>
    </location>
</feature>
<evidence type="ECO:0000313" key="2">
    <source>
        <dbReference type="EMBL" id="EAQ71033.1"/>
    </source>
</evidence>
<name>Q2KG95_PYRO7</name>
<organism evidence="2">
    <name type="scientific">Pyricularia oryzae (strain 70-15 / ATCC MYA-4617 / FGSC 8958)</name>
    <name type="common">Rice blast fungus</name>
    <name type="synonym">Magnaporthe oryzae</name>
    <dbReference type="NCBI Taxonomy" id="242507"/>
    <lineage>
        <taxon>Eukaryota</taxon>
        <taxon>Fungi</taxon>
        <taxon>Dikarya</taxon>
        <taxon>Ascomycota</taxon>
        <taxon>Pezizomycotina</taxon>
        <taxon>Sordariomycetes</taxon>
        <taxon>Sordariomycetidae</taxon>
        <taxon>Magnaporthales</taxon>
        <taxon>Pyriculariaceae</taxon>
        <taxon>Pyricularia</taxon>
    </lineage>
</organism>
<protein>
    <submittedName>
        <fullName evidence="2">Uncharacterized protein</fullName>
    </submittedName>
</protein>
<accession>Q2KG95</accession>
<evidence type="ECO:0000256" key="1">
    <source>
        <dbReference type="SAM" id="MobiDB-lite"/>
    </source>
</evidence>
<feature type="region of interest" description="Disordered" evidence="1">
    <location>
        <begin position="1"/>
        <end position="24"/>
    </location>
</feature>
<gene>
    <name evidence="2" type="ORF">MGCH7_ch7g440</name>
</gene>
<sequence>MPGMMMHQRLMTQRSARQAKNNGL</sequence>